<evidence type="ECO:0000256" key="11">
    <source>
        <dbReference type="ARBA" id="ARBA00022989"/>
    </source>
</evidence>
<dbReference type="EMBL" id="JBBEGN010000002">
    <property type="protein sequence ID" value="MEJ2867561.1"/>
    <property type="molecule type" value="Genomic_DNA"/>
</dbReference>
<accession>A0ABU8MKS4</accession>
<dbReference type="InterPro" id="IPR039506">
    <property type="entry name" value="SPOB_a"/>
</dbReference>
<sequence>MSAPRRRSRLVRRLLAVEIVTVLLTVLIAAGVSAVSTRSLVEDDEAARMLGLATALAVSPGVPAAISARDVATLEPAAEAVRRDADASFVTIMTADGTRLTHPDRSLIGQTYQGTFAPAARGETLVETFPGTLGPSVRAIVPVRASPGGPVVGMVAVGLLRVDVFSRVLRELGLLALGAVAAIGLGIVLALGAARRVRRDTLGLEPSEITALHRHHEAVLHAIREGLLVLDADDAIVVVNDEATRLLELSGSAVGKTLEQLGVDPALAARLADPSPVADETVLVGERLLLVNRTRTDDSWVITLRDRTEVEQVMRALDDARSVAGALRFQAHEHANHLQAVSTLIELGAHDDARELAVRWSRDLADLGDDLRDRIADPALAALVLDKATDARDRGVDLRVSGGSASVDGTDDLVTVVGNLLDNALDAVLTTAGRGVVELELADGTDGVDGVDGVTIRVADDGPGLADPEAAFTAGWSTKAGAAGDGAQRSSTRAPGSRGLGLALVARVVERRGGTITTGPGVDGAGTGFAVVLPSGVPEPVPHAAHRDHDPGDAQA</sequence>
<dbReference type="InterPro" id="IPR005467">
    <property type="entry name" value="His_kinase_dom"/>
</dbReference>
<keyword evidence="8" id="KW-0547">Nucleotide-binding</keyword>
<dbReference type="Gene3D" id="3.30.565.10">
    <property type="entry name" value="Histidine kinase-like ATPase, C-terminal domain"/>
    <property type="match status" value="1"/>
</dbReference>
<evidence type="ECO:0000313" key="17">
    <source>
        <dbReference type="EMBL" id="MEJ2867561.1"/>
    </source>
</evidence>
<feature type="domain" description="Histidine kinase" evidence="16">
    <location>
        <begin position="329"/>
        <end position="537"/>
    </location>
</feature>
<keyword evidence="18" id="KW-1185">Reference proteome</keyword>
<evidence type="ECO:0000256" key="3">
    <source>
        <dbReference type="ARBA" id="ARBA00012438"/>
    </source>
</evidence>
<evidence type="ECO:0000256" key="2">
    <source>
        <dbReference type="ARBA" id="ARBA00004651"/>
    </source>
</evidence>
<evidence type="ECO:0000256" key="1">
    <source>
        <dbReference type="ARBA" id="ARBA00000085"/>
    </source>
</evidence>
<evidence type="ECO:0000256" key="15">
    <source>
        <dbReference type="SAM" id="Phobius"/>
    </source>
</evidence>
<feature type="transmembrane region" description="Helical" evidence="15">
    <location>
        <begin position="172"/>
        <end position="194"/>
    </location>
</feature>
<organism evidence="17 18">
    <name type="scientific">Actinomycetospora aurantiaca</name>
    <dbReference type="NCBI Taxonomy" id="3129233"/>
    <lineage>
        <taxon>Bacteria</taxon>
        <taxon>Bacillati</taxon>
        <taxon>Actinomycetota</taxon>
        <taxon>Actinomycetes</taxon>
        <taxon>Pseudonocardiales</taxon>
        <taxon>Pseudonocardiaceae</taxon>
        <taxon>Actinomycetospora</taxon>
    </lineage>
</organism>
<name>A0ABU8MKS4_9PSEU</name>
<protein>
    <recommendedName>
        <fullName evidence="3">histidine kinase</fullName>
        <ecNumber evidence="3">2.7.13.3</ecNumber>
    </recommendedName>
</protein>
<evidence type="ECO:0000256" key="7">
    <source>
        <dbReference type="ARBA" id="ARBA00022692"/>
    </source>
</evidence>
<dbReference type="SUPFAM" id="SSF103190">
    <property type="entry name" value="Sensory domain-like"/>
    <property type="match status" value="1"/>
</dbReference>
<keyword evidence="12" id="KW-0902">Two-component regulatory system</keyword>
<keyword evidence="9 17" id="KW-0418">Kinase</keyword>
<evidence type="ECO:0000256" key="12">
    <source>
        <dbReference type="ARBA" id="ARBA00023012"/>
    </source>
</evidence>
<reference evidence="17 18" key="1">
    <citation type="submission" date="2024-03" db="EMBL/GenBank/DDBJ databases">
        <title>Actinomycetospora sp. OC33-EN08, a novel actinomycete isolated from wild orchid (Aerides multiflora).</title>
        <authorList>
            <person name="Suriyachadkun C."/>
        </authorList>
    </citation>
    <scope>NUCLEOTIDE SEQUENCE [LARGE SCALE GENOMIC DNA]</scope>
    <source>
        <strain evidence="17 18">OC33-EN08</strain>
    </source>
</reference>
<evidence type="ECO:0000256" key="8">
    <source>
        <dbReference type="ARBA" id="ARBA00022741"/>
    </source>
</evidence>
<dbReference type="InterPro" id="IPR036890">
    <property type="entry name" value="HATPase_C_sf"/>
</dbReference>
<dbReference type="PRINTS" id="PR00344">
    <property type="entry name" value="BCTRLSENSOR"/>
</dbReference>
<dbReference type="InterPro" id="IPR003594">
    <property type="entry name" value="HATPase_dom"/>
</dbReference>
<dbReference type="Pfam" id="PF17203">
    <property type="entry name" value="sCache_3_2"/>
    <property type="match status" value="1"/>
</dbReference>
<dbReference type="Pfam" id="PF02518">
    <property type="entry name" value="HATPase_c"/>
    <property type="match status" value="1"/>
</dbReference>
<dbReference type="EC" id="2.7.13.3" evidence="3"/>
<evidence type="ECO:0000256" key="14">
    <source>
        <dbReference type="SAM" id="MobiDB-lite"/>
    </source>
</evidence>
<dbReference type="PROSITE" id="PS50109">
    <property type="entry name" value="HIS_KIN"/>
    <property type="match status" value="1"/>
</dbReference>
<evidence type="ECO:0000259" key="16">
    <source>
        <dbReference type="PROSITE" id="PS50109"/>
    </source>
</evidence>
<keyword evidence="10" id="KW-0067">ATP-binding</keyword>
<comment type="catalytic activity">
    <reaction evidence="1">
        <text>ATP + protein L-histidine = ADP + protein N-phospho-L-histidine.</text>
        <dbReference type="EC" id="2.7.13.3"/>
    </reaction>
</comment>
<dbReference type="InterPro" id="IPR004358">
    <property type="entry name" value="Sig_transdc_His_kin-like_C"/>
</dbReference>
<dbReference type="InterPro" id="IPR016120">
    <property type="entry name" value="Sig_transdc_His_kin_SpoOB"/>
</dbReference>
<feature type="region of interest" description="Disordered" evidence="14">
    <location>
        <begin position="535"/>
        <end position="556"/>
    </location>
</feature>
<evidence type="ECO:0000256" key="9">
    <source>
        <dbReference type="ARBA" id="ARBA00022777"/>
    </source>
</evidence>
<dbReference type="PANTHER" id="PTHR43547">
    <property type="entry name" value="TWO-COMPONENT HISTIDINE KINASE"/>
    <property type="match status" value="1"/>
</dbReference>
<keyword evidence="5" id="KW-0597">Phosphoprotein</keyword>
<dbReference type="SMART" id="SM00387">
    <property type="entry name" value="HATPase_c"/>
    <property type="match status" value="1"/>
</dbReference>
<proteinExistence type="predicted"/>
<dbReference type="PANTHER" id="PTHR43547:SF10">
    <property type="entry name" value="SENSOR HISTIDINE KINASE DCUS"/>
    <property type="match status" value="1"/>
</dbReference>
<evidence type="ECO:0000313" key="18">
    <source>
        <dbReference type="Proteomes" id="UP001385809"/>
    </source>
</evidence>
<dbReference type="RefSeq" id="WP_337694155.1">
    <property type="nucleotide sequence ID" value="NZ_JBBEGN010000002.1"/>
</dbReference>
<dbReference type="Gene3D" id="3.30.450.20">
    <property type="entry name" value="PAS domain"/>
    <property type="match status" value="2"/>
</dbReference>
<evidence type="ECO:0000256" key="5">
    <source>
        <dbReference type="ARBA" id="ARBA00022553"/>
    </source>
</evidence>
<keyword evidence="7 15" id="KW-0812">Transmembrane</keyword>
<feature type="compositionally biased region" description="Basic and acidic residues" evidence="14">
    <location>
        <begin position="545"/>
        <end position="556"/>
    </location>
</feature>
<dbReference type="InterPro" id="IPR029151">
    <property type="entry name" value="Sensor-like_sf"/>
</dbReference>
<dbReference type="Proteomes" id="UP001385809">
    <property type="component" value="Unassembled WGS sequence"/>
</dbReference>
<evidence type="ECO:0000256" key="13">
    <source>
        <dbReference type="ARBA" id="ARBA00023136"/>
    </source>
</evidence>
<dbReference type="Pfam" id="PF14689">
    <property type="entry name" value="SPOB_a"/>
    <property type="match status" value="1"/>
</dbReference>
<comment type="subcellular location">
    <subcellularLocation>
        <location evidence="2">Cell membrane</location>
        <topology evidence="2">Multi-pass membrane protein</topology>
    </subcellularLocation>
</comment>
<evidence type="ECO:0000256" key="6">
    <source>
        <dbReference type="ARBA" id="ARBA00022679"/>
    </source>
</evidence>
<keyword evidence="6 17" id="KW-0808">Transferase</keyword>
<keyword evidence="4" id="KW-1003">Cell membrane</keyword>
<dbReference type="GO" id="GO:0004673">
    <property type="term" value="F:protein histidine kinase activity"/>
    <property type="evidence" value="ECO:0007669"/>
    <property type="project" value="UniProtKB-EC"/>
</dbReference>
<keyword evidence="11 15" id="KW-1133">Transmembrane helix</keyword>
<dbReference type="SUPFAM" id="SSF55890">
    <property type="entry name" value="Sporulation response regulatory protein Spo0B"/>
    <property type="match status" value="1"/>
</dbReference>
<evidence type="ECO:0000256" key="10">
    <source>
        <dbReference type="ARBA" id="ARBA00022840"/>
    </source>
</evidence>
<keyword evidence="13 15" id="KW-0472">Membrane</keyword>
<comment type="caution">
    <text evidence="17">The sequence shown here is derived from an EMBL/GenBank/DDBJ whole genome shotgun (WGS) entry which is preliminary data.</text>
</comment>
<evidence type="ECO:0000256" key="4">
    <source>
        <dbReference type="ARBA" id="ARBA00022475"/>
    </source>
</evidence>
<gene>
    <name evidence="17" type="ORF">WCD74_07270</name>
</gene>
<dbReference type="InterPro" id="IPR033463">
    <property type="entry name" value="sCache_3"/>
</dbReference>
<dbReference type="SUPFAM" id="SSF55874">
    <property type="entry name" value="ATPase domain of HSP90 chaperone/DNA topoisomerase II/histidine kinase"/>
    <property type="match status" value="1"/>
</dbReference>